<gene>
    <name evidence="2" type="ORF">K8G79_02280</name>
</gene>
<feature type="chain" id="PRO_5042519841" evidence="1">
    <location>
        <begin position="24"/>
        <end position="131"/>
    </location>
</feature>
<sequence>MHAWKRVGIGLLMTTMLIGGNMAAAQQGPAKETDPFQKLGLSADQRTKLDTAKNERMTSLSATQQKVMGIRQKLMALVVDKKASDREIDKIADDWAVADKEALKTETKFYKALRQILTQEQLTKLSQGNGK</sequence>
<proteinExistence type="predicted"/>
<feature type="signal peptide" evidence="1">
    <location>
        <begin position="1"/>
        <end position="23"/>
    </location>
</feature>
<evidence type="ECO:0000256" key="1">
    <source>
        <dbReference type="SAM" id="SignalP"/>
    </source>
</evidence>
<dbReference type="Gene3D" id="1.20.120.1490">
    <property type="match status" value="1"/>
</dbReference>
<keyword evidence="1" id="KW-0732">Signal</keyword>
<evidence type="ECO:0000313" key="3">
    <source>
        <dbReference type="Proteomes" id="UP001197609"/>
    </source>
</evidence>
<evidence type="ECO:0000313" key="2">
    <source>
        <dbReference type="EMBL" id="MBZ0158968.1"/>
    </source>
</evidence>
<name>A0AAJ1EI06_9BACT</name>
<comment type="caution">
    <text evidence="2">The sequence shown here is derived from an EMBL/GenBank/DDBJ whole genome shotgun (WGS) entry which is preliminary data.</text>
</comment>
<dbReference type="EMBL" id="JAIOIU010000029">
    <property type="protein sequence ID" value="MBZ0158968.1"/>
    <property type="molecule type" value="Genomic_DNA"/>
</dbReference>
<dbReference type="Proteomes" id="UP001197609">
    <property type="component" value="Unassembled WGS sequence"/>
</dbReference>
<dbReference type="AlphaFoldDB" id="A0AAJ1EI06"/>
<protein>
    <submittedName>
        <fullName evidence="2">Uncharacterized protein</fullName>
    </submittedName>
</protein>
<accession>A0AAJ1EI06</accession>
<reference evidence="2 3" key="1">
    <citation type="journal article" date="2021" name="bioRxiv">
        <title>Unraveling nitrogen, sulfur and carbon metabolic pathways and microbial community transcriptional responses to substrate deprivation and toxicity stresses in a bioreactor mimicking anoxic brackish coastal sediment conditions.</title>
        <authorList>
            <person name="Martins P.D."/>
            <person name="Echeveste M.J."/>
            <person name="Arshad A."/>
            <person name="Kurth J."/>
            <person name="Ouboter H."/>
            <person name="Jetten M.S.M."/>
            <person name="Welte C.U."/>
        </authorList>
    </citation>
    <scope>NUCLEOTIDE SEQUENCE [LARGE SCALE GENOMIC DNA]</scope>
    <source>
        <strain evidence="2">MAG_38</strain>
    </source>
</reference>
<organism evidence="2 3">
    <name type="scientific">Candidatus Methylomirabilis tolerans</name>
    <dbReference type="NCBI Taxonomy" id="3123416"/>
    <lineage>
        <taxon>Bacteria</taxon>
        <taxon>Candidatus Methylomirabilota</taxon>
        <taxon>Candidatus Methylomirabilia</taxon>
        <taxon>Candidatus Methylomirabilales</taxon>
        <taxon>Candidatus Methylomirabilaceae</taxon>
        <taxon>Candidatus Methylomirabilis</taxon>
    </lineage>
</organism>